<feature type="domain" description="ABC transmembrane type-1" evidence="8">
    <location>
        <begin position="79"/>
        <end position="250"/>
    </location>
</feature>
<evidence type="ECO:0000256" key="7">
    <source>
        <dbReference type="SAM" id="Phobius"/>
    </source>
</evidence>
<dbReference type="Pfam" id="PF00528">
    <property type="entry name" value="BPD_transp_1"/>
    <property type="match status" value="1"/>
</dbReference>
<gene>
    <name evidence="9" type="ORF">S01H1_65961</name>
</gene>
<dbReference type="InterPro" id="IPR050366">
    <property type="entry name" value="BP-dependent_transpt_permease"/>
</dbReference>
<dbReference type="Gene3D" id="1.10.3720.10">
    <property type="entry name" value="MetI-like"/>
    <property type="match status" value="1"/>
</dbReference>
<feature type="non-terminal residue" evidence="9">
    <location>
        <position position="250"/>
    </location>
</feature>
<dbReference type="InterPro" id="IPR035906">
    <property type="entry name" value="MetI-like_sf"/>
</dbReference>
<dbReference type="SUPFAM" id="SSF161098">
    <property type="entry name" value="MetI-like"/>
    <property type="match status" value="1"/>
</dbReference>
<evidence type="ECO:0000256" key="2">
    <source>
        <dbReference type="ARBA" id="ARBA00022448"/>
    </source>
</evidence>
<evidence type="ECO:0000256" key="5">
    <source>
        <dbReference type="ARBA" id="ARBA00022989"/>
    </source>
</evidence>
<keyword evidence="3" id="KW-1003">Cell membrane</keyword>
<dbReference type="GO" id="GO:0005886">
    <property type="term" value="C:plasma membrane"/>
    <property type="evidence" value="ECO:0007669"/>
    <property type="project" value="UniProtKB-SubCell"/>
</dbReference>
<dbReference type="PANTHER" id="PTHR43386">
    <property type="entry name" value="OLIGOPEPTIDE TRANSPORT SYSTEM PERMEASE PROTEIN APPC"/>
    <property type="match status" value="1"/>
</dbReference>
<keyword evidence="2" id="KW-0813">Transport</keyword>
<evidence type="ECO:0000259" key="8">
    <source>
        <dbReference type="PROSITE" id="PS50928"/>
    </source>
</evidence>
<name>X0XC43_9ZZZZ</name>
<keyword evidence="4 7" id="KW-0812">Transmembrane</keyword>
<keyword evidence="5 7" id="KW-1133">Transmembrane helix</keyword>
<sequence length="250" mass="27570">EQRRRWWEFWQRFSRNKLAVVGLVVVFTMFFTGIFAPWLAPYSYTDQNLDAVEQMPSLAHPLGTDELGRDQLSRVIWGARTAVIIAPTATFFGVSLGLLFGLLAGYYRGWVETVIMRLADILFAFPGILLAILIAATVQGRIEAWLKGFEALEGFVKAGFAQVLVVIVALSAVGWPGMARLVRGQVLSLREEQFIEAAWAIGARPWRVIRHHILPNAMAPIVVSISMSMGGAIVAEAGLSFMGIGIRPPT</sequence>
<evidence type="ECO:0000256" key="4">
    <source>
        <dbReference type="ARBA" id="ARBA00022692"/>
    </source>
</evidence>
<dbReference type="Pfam" id="PF12911">
    <property type="entry name" value="OppC_N"/>
    <property type="match status" value="1"/>
</dbReference>
<accession>X0XC43</accession>
<evidence type="ECO:0000313" key="9">
    <source>
        <dbReference type="EMBL" id="GAG40764.1"/>
    </source>
</evidence>
<feature type="transmembrane region" description="Helical" evidence="7">
    <location>
        <begin position="217"/>
        <end position="246"/>
    </location>
</feature>
<dbReference type="InterPro" id="IPR025966">
    <property type="entry name" value="OppC_N"/>
</dbReference>
<feature type="transmembrane region" description="Helical" evidence="7">
    <location>
        <begin position="20"/>
        <end position="40"/>
    </location>
</feature>
<dbReference type="CDD" id="cd06261">
    <property type="entry name" value="TM_PBP2"/>
    <property type="match status" value="1"/>
</dbReference>
<feature type="non-terminal residue" evidence="9">
    <location>
        <position position="1"/>
    </location>
</feature>
<dbReference type="PROSITE" id="PS50928">
    <property type="entry name" value="ABC_TM1"/>
    <property type="match status" value="1"/>
</dbReference>
<proteinExistence type="predicted"/>
<comment type="caution">
    <text evidence="9">The sequence shown here is derived from an EMBL/GenBank/DDBJ whole genome shotgun (WGS) entry which is preliminary data.</text>
</comment>
<dbReference type="EMBL" id="BARS01043586">
    <property type="protein sequence ID" value="GAG40764.1"/>
    <property type="molecule type" value="Genomic_DNA"/>
</dbReference>
<dbReference type="GO" id="GO:0055085">
    <property type="term" value="P:transmembrane transport"/>
    <property type="evidence" value="ECO:0007669"/>
    <property type="project" value="InterPro"/>
</dbReference>
<comment type="subcellular location">
    <subcellularLocation>
        <location evidence="1">Cell membrane</location>
        <topology evidence="1">Multi-pass membrane protein</topology>
    </subcellularLocation>
</comment>
<feature type="transmembrane region" description="Helical" evidence="7">
    <location>
        <begin position="118"/>
        <end position="138"/>
    </location>
</feature>
<feature type="transmembrane region" description="Helical" evidence="7">
    <location>
        <begin position="158"/>
        <end position="178"/>
    </location>
</feature>
<evidence type="ECO:0000256" key="1">
    <source>
        <dbReference type="ARBA" id="ARBA00004651"/>
    </source>
</evidence>
<reference evidence="9" key="1">
    <citation type="journal article" date="2014" name="Front. Microbiol.">
        <title>High frequency of phylogenetically diverse reductive dehalogenase-homologous genes in deep subseafloor sedimentary metagenomes.</title>
        <authorList>
            <person name="Kawai M."/>
            <person name="Futagami T."/>
            <person name="Toyoda A."/>
            <person name="Takaki Y."/>
            <person name="Nishi S."/>
            <person name="Hori S."/>
            <person name="Arai W."/>
            <person name="Tsubouchi T."/>
            <person name="Morono Y."/>
            <person name="Uchiyama I."/>
            <person name="Ito T."/>
            <person name="Fujiyama A."/>
            <person name="Inagaki F."/>
            <person name="Takami H."/>
        </authorList>
    </citation>
    <scope>NUCLEOTIDE SEQUENCE</scope>
    <source>
        <strain evidence="9">Expedition CK06-06</strain>
    </source>
</reference>
<keyword evidence="6 7" id="KW-0472">Membrane</keyword>
<evidence type="ECO:0000256" key="3">
    <source>
        <dbReference type="ARBA" id="ARBA00022475"/>
    </source>
</evidence>
<evidence type="ECO:0000256" key="6">
    <source>
        <dbReference type="ARBA" id="ARBA00023136"/>
    </source>
</evidence>
<organism evidence="9">
    <name type="scientific">marine sediment metagenome</name>
    <dbReference type="NCBI Taxonomy" id="412755"/>
    <lineage>
        <taxon>unclassified sequences</taxon>
        <taxon>metagenomes</taxon>
        <taxon>ecological metagenomes</taxon>
    </lineage>
</organism>
<dbReference type="PANTHER" id="PTHR43386:SF1">
    <property type="entry name" value="D,D-DIPEPTIDE TRANSPORT SYSTEM PERMEASE PROTEIN DDPC-RELATED"/>
    <property type="match status" value="1"/>
</dbReference>
<protein>
    <recommendedName>
        <fullName evidence="8">ABC transmembrane type-1 domain-containing protein</fullName>
    </recommendedName>
</protein>
<dbReference type="InterPro" id="IPR000515">
    <property type="entry name" value="MetI-like"/>
</dbReference>
<dbReference type="AlphaFoldDB" id="X0XC43"/>
<feature type="transmembrane region" description="Helical" evidence="7">
    <location>
        <begin position="82"/>
        <end position="106"/>
    </location>
</feature>